<comment type="caution">
    <text evidence="2">The sequence shown here is derived from an EMBL/GenBank/DDBJ whole genome shotgun (WGS) entry which is preliminary data.</text>
</comment>
<dbReference type="Pfam" id="PF04851">
    <property type="entry name" value="ResIII"/>
    <property type="match status" value="1"/>
</dbReference>
<keyword evidence="2" id="KW-0547">Nucleotide-binding</keyword>
<protein>
    <submittedName>
        <fullName evidence="2">DEAD/DEAH box helicase family protein</fullName>
    </submittedName>
</protein>
<dbReference type="AlphaFoldDB" id="A0A9Q3UG66"/>
<organism evidence="2 3">
    <name type="scientific">Vibrio parahaemolyticus</name>
    <dbReference type="NCBI Taxonomy" id="670"/>
    <lineage>
        <taxon>Bacteria</taxon>
        <taxon>Pseudomonadati</taxon>
        <taxon>Pseudomonadota</taxon>
        <taxon>Gammaproteobacteria</taxon>
        <taxon>Vibrionales</taxon>
        <taxon>Vibrionaceae</taxon>
        <taxon>Vibrio</taxon>
    </lineage>
</organism>
<dbReference type="PANTHER" id="PTHR47396">
    <property type="entry name" value="TYPE I RESTRICTION ENZYME ECOKI R PROTEIN"/>
    <property type="match status" value="1"/>
</dbReference>
<accession>A0A9Q3UG66</accession>
<dbReference type="Gene3D" id="3.40.50.300">
    <property type="entry name" value="P-loop containing nucleotide triphosphate hydrolases"/>
    <property type="match status" value="2"/>
</dbReference>
<dbReference type="PANTHER" id="PTHR47396:SF1">
    <property type="entry name" value="ATP-DEPENDENT HELICASE IRC3-RELATED"/>
    <property type="match status" value="1"/>
</dbReference>
<sequence length="866" mass="97360">MKFTLKDYQREAVHDSLNNLSKAKKRWHEDDDIHAFSLTATTGAGKTVMAAAAFEALFYGDDEFDFEADPGAVVIWFSDDPSLNEQTRFRLMEAADKLNHTDLVVVENTFSLEKFEAGKVYFLNTQKLSKNSLLVRGYDPDGREGAQSDLFPDTRPDLRSHTIWEVIRNTIEDPSLTLYLVLDEAHRGMGAKSKAAQNDKSTIVKRLINGAGSVPAIPVVWGISATVERFNQAMSVAQGRSTLPNVEVDPSKVQESGLLKDTIILDVPDEAGLFDTVLVRRATEKIVESSRAWSDYTVSEGLEPMLPLMILQVPNKPKDEDISRALDTIFEHWPDLKSVNIAHVFGERKTLNFGRHTVYYTSPERVQDDTEIRVLIAKDAISTGWDCPRAEVMISFRPANDETHITQLLGRMVRTPLARRIPGNDRLNAVDCILPFFNKKSVESIANSLMHGSFNDGETEIKGRRVLINPVTVEPNKVVSQDIWSIFSEIPSQVLPQKIAKPIKRLTALAHELAQDGLVSNAGKIAHSEMHKVLNAAFARYSVEIEAARKDVLTVDGKSLRADLSGKSMSFDDFVEEADYAVIEDAYKRAARIFSPDIARTYAEHLADDNQSTDSREDALLEAYIDIAALGLVKDVSDYLNSEAEKMSNDWFNKYRVQIKNLTDVRQESYRQIREMSKDPQNVDLVIPKSWMEPTILIENGKEELLPTFPNHLMSQEDGLYPALLNEWESKVIEVECSRDGFEAWYRNPARSSQDSLGISYVDNGEYKLLRPDFIFFARKPDGDIAVDIVDPHSLHLSDALPKLKGLAVYAEQHGDKYRRIESVAAVGSMLMVLDLMEPIVRKRVQEADNAKVLFTSEIAEKYSAL</sequence>
<dbReference type="GO" id="GO:0005829">
    <property type="term" value="C:cytosol"/>
    <property type="evidence" value="ECO:0007669"/>
    <property type="project" value="TreeGrafter"/>
</dbReference>
<keyword evidence="2" id="KW-0347">Helicase</keyword>
<dbReference type="GO" id="GO:0016787">
    <property type="term" value="F:hydrolase activity"/>
    <property type="evidence" value="ECO:0007669"/>
    <property type="project" value="InterPro"/>
</dbReference>
<proteinExistence type="predicted"/>
<reference evidence="2" key="1">
    <citation type="submission" date="2020-09" db="EMBL/GenBank/DDBJ databases">
        <title>Genome sequence of Vibrio parahaemolyticus isolates.</title>
        <authorList>
            <person name="Hammerl J.A."/>
            <person name="Strauch E."/>
        </authorList>
    </citation>
    <scope>NUCLEOTIDE SEQUENCE</scope>
    <source>
        <strain evidence="2">17-VB00146</strain>
    </source>
</reference>
<dbReference type="InterPro" id="IPR006935">
    <property type="entry name" value="Helicase/UvrB_N"/>
</dbReference>
<evidence type="ECO:0000259" key="1">
    <source>
        <dbReference type="Pfam" id="PF04851"/>
    </source>
</evidence>
<dbReference type="SUPFAM" id="SSF52540">
    <property type="entry name" value="P-loop containing nucleoside triphosphate hydrolases"/>
    <property type="match status" value="2"/>
</dbReference>
<dbReference type="GO" id="GO:0005524">
    <property type="term" value="F:ATP binding"/>
    <property type="evidence" value="ECO:0007669"/>
    <property type="project" value="InterPro"/>
</dbReference>
<keyword evidence="2" id="KW-0067">ATP-binding</keyword>
<name>A0A9Q3UG66_VIBPH</name>
<dbReference type="GO" id="GO:0003677">
    <property type="term" value="F:DNA binding"/>
    <property type="evidence" value="ECO:0007669"/>
    <property type="project" value="InterPro"/>
</dbReference>
<evidence type="ECO:0000313" key="3">
    <source>
        <dbReference type="Proteomes" id="UP000726777"/>
    </source>
</evidence>
<gene>
    <name evidence="2" type="ORF">IB292_24195</name>
</gene>
<dbReference type="GO" id="GO:0004386">
    <property type="term" value="F:helicase activity"/>
    <property type="evidence" value="ECO:0007669"/>
    <property type="project" value="UniProtKB-KW"/>
</dbReference>
<evidence type="ECO:0000313" key="2">
    <source>
        <dbReference type="EMBL" id="MCC3808119.1"/>
    </source>
</evidence>
<dbReference type="EMBL" id="JACVHL010000038">
    <property type="protein sequence ID" value="MCC3808119.1"/>
    <property type="molecule type" value="Genomic_DNA"/>
</dbReference>
<dbReference type="Proteomes" id="UP000726777">
    <property type="component" value="Unassembled WGS sequence"/>
</dbReference>
<dbReference type="InterPro" id="IPR027417">
    <property type="entry name" value="P-loop_NTPase"/>
</dbReference>
<feature type="domain" description="Helicase/UvrB N-terminal" evidence="1">
    <location>
        <begin position="3"/>
        <end position="193"/>
    </location>
</feature>
<dbReference type="InterPro" id="IPR050742">
    <property type="entry name" value="Helicase_Restrict-Modif_Enz"/>
</dbReference>
<keyword evidence="2" id="KW-0378">Hydrolase</keyword>
<dbReference type="CDD" id="cd18785">
    <property type="entry name" value="SF2_C"/>
    <property type="match status" value="1"/>
</dbReference>
<dbReference type="RefSeq" id="WP_029830764.1">
    <property type="nucleotide sequence ID" value="NZ_CP064041.1"/>
</dbReference>